<protein>
    <submittedName>
        <fullName evidence="3">Uncharacterized protein</fullName>
    </submittedName>
</protein>
<dbReference type="Proteomes" id="UP000824469">
    <property type="component" value="Unassembled WGS sequence"/>
</dbReference>
<comment type="caution">
    <text evidence="3">The sequence shown here is derived from an EMBL/GenBank/DDBJ whole genome shotgun (WGS) entry which is preliminary data.</text>
</comment>
<name>A0AA38FDB8_TAXCH</name>
<evidence type="ECO:0000313" key="4">
    <source>
        <dbReference type="Proteomes" id="UP000824469"/>
    </source>
</evidence>
<evidence type="ECO:0000313" key="3">
    <source>
        <dbReference type="EMBL" id="KAH9301989.1"/>
    </source>
</evidence>
<evidence type="ECO:0000256" key="2">
    <source>
        <dbReference type="SAM" id="Phobius"/>
    </source>
</evidence>
<feature type="transmembrane region" description="Helical" evidence="2">
    <location>
        <begin position="26"/>
        <end position="47"/>
    </location>
</feature>
<evidence type="ECO:0000256" key="1">
    <source>
        <dbReference type="SAM" id="MobiDB-lite"/>
    </source>
</evidence>
<reference evidence="3 4" key="1">
    <citation type="journal article" date="2021" name="Nat. Plants">
        <title>The Taxus genome provides insights into paclitaxel biosynthesis.</title>
        <authorList>
            <person name="Xiong X."/>
            <person name="Gou J."/>
            <person name="Liao Q."/>
            <person name="Li Y."/>
            <person name="Zhou Q."/>
            <person name="Bi G."/>
            <person name="Li C."/>
            <person name="Du R."/>
            <person name="Wang X."/>
            <person name="Sun T."/>
            <person name="Guo L."/>
            <person name="Liang H."/>
            <person name="Lu P."/>
            <person name="Wu Y."/>
            <person name="Zhang Z."/>
            <person name="Ro D.K."/>
            <person name="Shang Y."/>
            <person name="Huang S."/>
            <person name="Yan J."/>
        </authorList>
    </citation>
    <scope>NUCLEOTIDE SEQUENCE [LARGE SCALE GENOMIC DNA]</scope>
    <source>
        <strain evidence="3">Ta-2019</strain>
    </source>
</reference>
<keyword evidence="2" id="KW-0812">Transmembrane</keyword>
<keyword evidence="4" id="KW-1185">Reference proteome</keyword>
<sequence length="129" mass="12512">APPVPQQAAIEPRGGGGGGGHSGGSIGTLVVVLAAITILGVLAGVVARICGGRHLTGDGDYDFEGWVENKCSTCIDGTLSGGAAHSPPKPSADEAPPPKAASAGEGTGKGADEEDKKDGDADAEKSPAQ</sequence>
<dbReference type="OMA" id="WVENKCS"/>
<feature type="compositionally biased region" description="Pro residues" evidence="1">
    <location>
        <begin position="87"/>
        <end position="99"/>
    </location>
</feature>
<keyword evidence="2" id="KW-1133">Transmembrane helix</keyword>
<feature type="region of interest" description="Disordered" evidence="1">
    <location>
        <begin position="77"/>
        <end position="129"/>
    </location>
</feature>
<organism evidence="3 4">
    <name type="scientific">Taxus chinensis</name>
    <name type="common">Chinese yew</name>
    <name type="synonym">Taxus wallichiana var. chinensis</name>
    <dbReference type="NCBI Taxonomy" id="29808"/>
    <lineage>
        <taxon>Eukaryota</taxon>
        <taxon>Viridiplantae</taxon>
        <taxon>Streptophyta</taxon>
        <taxon>Embryophyta</taxon>
        <taxon>Tracheophyta</taxon>
        <taxon>Spermatophyta</taxon>
        <taxon>Pinopsida</taxon>
        <taxon>Pinidae</taxon>
        <taxon>Conifers II</taxon>
        <taxon>Cupressales</taxon>
        <taxon>Taxaceae</taxon>
        <taxon>Taxus</taxon>
    </lineage>
</organism>
<feature type="compositionally biased region" description="Basic and acidic residues" evidence="1">
    <location>
        <begin position="110"/>
        <end position="129"/>
    </location>
</feature>
<accession>A0AA38FDB8</accession>
<dbReference type="PANTHER" id="PTHR33429:SF19">
    <property type="entry name" value="FISSION REGULATOR-LIKE PROTEIN"/>
    <property type="match status" value="1"/>
</dbReference>
<keyword evidence="2" id="KW-0472">Membrane</keyword>
<feature type="region of interest" description="Disordered" evidence="1">
    <location>
        <begin position="1"/>
        <end position="21"/>
    </location>
</feature>
<gene>
    <name evidence="3" type="ORF">KI387_013572</name>
</gene>
<feature type="non-terminal residue" evidence="3">
    <location>
        <position position="1"/>
    </location>
</feature>
<proteinExistence type="predicted"/>
<dbReference type="PANTHER" id="PTHR33429">
    <property type="entry name" value="OS02G0708000 PROTEIN-RELATED"/>
    <property type="match status" value="1"/>
</dbReference>
<dbReference type="AlphaFoldDB" id="A0AA38FDB8"/>
<dbReference type="EMBL" id="JAHRHJ020000009">
    <property type="protein sequence ID" value="KAH9301989.1"/>
    <property type="molecule type" value="Genomic_DNA"/>
</dbReference>